<feature type="region of interest" description="Disordered" evidence="3">
    <location>
        <begin position="735"/>
        <end position="817"/>
    </location>
</feature>
<proteinExistence type="predicted"/>
<evidence type="ECO:0000256" key="1">
    <source>
        <dbReference type="ARBA" id="ARBA00022614"/>
    </source>
</evidence>
<dbReference type="InterPro" id="IPR001478">
    <property type="entry name" value="PDZ"/>
</dbReference>
<dbReference type="SMART" id="SM00364">
    <property type="entry name" value="LRR_BAC"/>
    <property type="match status" value="8"/>
</dbReference>
<accession>A0A673GUL5</accession>
<feature type="compositionally biased region" description="Basic and acidic residues" evidence="3">
    <location>
        <begin position="468"/>
        <end position="478"/>
    </location>
</feature>
<keyword evidence="1" id="KW-0433">Leucine-rich repeat</keyword>
<protein>
    <submittedName>
        <fullName evidence="5">Protein LAP2-like</fullName>
    </submittedName>
</protein>
<dbReference type="GO" id="GO:0016323">
    <property type="term" value="C:basolateral plasma membrane"/>
    <property type="evidence" value="ECO:0007669"/>
    <property type="project" value="TreeGrafter"/>
</dbReference>
<dbReference type="GO" id="GO:0043113">
    <property type="term" value="P:receptor clustering"/>
    <property type="evidence" value="ECO:0007669"/>
    <property type="project" value="TreeGrafter"/>
</dbReference>
<feature type="compositionally biased region" description="Pro residues" evidence="3">
    <location>
        <begin position="742"/>
        <end position="751"/>
    </location>
</feature>
<dbReference type="Proteomes" id="UP000472270">
    <property type="component" value="Unassembled WGS sequence"/>
</dbReference>
<feature type="region of interest" description="Disordered" evidence="3">
    <location>
        <begin position="502"/>
        <end position="527"/>
    </location>
</feature>
<dbReference type="GO" id="GO:0098968">
    <property type="term" value="P:neurotransmitter receptor transport postsynaptic membrane to endosome"/>
    <property type="evidence" value="ECO:0007669"/>
    <property type="project" value="TreeGrafter"/>
</dbReference>
<dbReference type="InterPro" id="IPR032675">
    <property type="entry name" value="LRR_dom_sf"/>
</dbReference>
<dbReference type="GO" id="GO:0019901">
    <property type="term" value="F:protein kinase binding"/>
    <property type="evidence" value="ECO:0007669"/>
    <property type="project" value="TreeGrafter"/>
</dbReference>
<dbReference type="InterPro" id="IPR036034">
    <property type="entry name" value="PDZ_sf"/>
</dbReference>
<dbReference type="PROSITE" id="PS50106">
    <property type="entry name" value="PDZ"/>
    <property type="match status" value="1"/>
</dbReference>
<gene>
    <name evidence="5" type="primary">LOC107742960</name>
</gene>
<evidence type="ECO:0000313" key="6">
    <source>
        <dbReference type="Proteomes" id="UP000472270"/>
    </source>
</evidence>
<dbReference type="GO" id="GO:0014069">
    <property type="term" value="C:postsynaptic density"/>
    <property type="evidence" value="ECO:0007669"/>
    <property type="project" value="TreeGrafter"/>
</dbReference>
<keyword evidence="2" id="KW-0677">Repeat</keyword>
<dbReference type="SMART" id="SM00369">
    <property type="entry name" value="LRR_TYP"/>
    <property type="match status" value="10"/>
</dbReference>
<dbReference type="Pfam" id="PF00595">
    <property type="entry name" value="PDZ"/>
    <property type="match status" value="1"/>
</dbReference>
<reference evidence="5" key="1">
    <citation type="submission" date="2025-08" db="UniProtKB">
        <authorList>
            <consortium name="Ensembl"/>
        </authorList>
    </citation>
    <scope>IDENTIFICATION</scope>
</reference>
<dbReference type="SUPFAM" id="SSF50156">
    <property type="entry name" value="PDZ domain-like"/>
    <property type="match status" value="1"/>
</dbReference>
<dbReference type="Gene3D" id="2.30.42.10">
    <property type="match status" value="1"/>
</dbReference>
<dbReference type="Pfam" id="PF00560">
    <property type="entry name" value="LRR_1"/>
    <property type="match status" value="1"/>
</dbReference>
<dbReference type="Gene3D" id="3.80.10.10">
    <property type="entry name" value="Ribonuclease Inhibitor"/>
    <property type="match status" value="2"/>
</dbReference>
<evidence type="ECO:0000313" key="5">
    <source>
        <dbReference type="Ensembl" id="ENSSRHP00000017166.1"/>
    </source>
</evidence>
<feature type="region of interest" description="Disordered" evidence="3">
    <location>
        <begin position="854"/>
        <end position="920"/>
    </location>
</feature>
<feature type="domain" description="PDZ" evidence="4">
    <location>
        <begin position="1018"/>
        <end position="1075"/>
    </location>
</feature>
<dbReference type="InterPro" id="IPR050614">
    <property type="entry name" value="Synaptic_Scaffolding_LAP-MAGUK"/>
</dbReference>
<dbReference type="GO" id="GO:0098609">
    <property type="term" value="P:cell-cell adhesion"/>
    <property type="evidence" value="ECO:0007669"/>
    <property type="project" value="TreeGrafter"/>
</dbReference>
<dbReference type="GO" id="GO:0098887">
    <property type="term" value="P:neurotransmitter receptor transport, endosome to postsynaptic membrane"/>
    <property type="evidence" value="ECO:0007669"/>
    <property type="project" value="TreeGrafter"/>
</dbReference>
<dbReference type="AlphaFoldDB" id="A0A673GUL5"/>
<feature type="compositionally biased region" description="Polar residues" evidence="3">
    <location>
        <begin position="881"/>
        <end position="892"/>
    </location>
</feature>
<sequence>MSSKRSLFLRLVPCRCLRGEEDPVTSLDYSHCSLEQVPKEIFSFEKTLEELYLDANQIEELPKQLFNCQLLYRLSLPDNDLTVLPPGIANLINLKELDVSKNSIQEFPENIKNCKVLAIVEASVNPISKLPEGFTQLLSLTQLYHTHTHTHTDLNVLNPWVIMLVILCLCVCVVCRSMHKLTQLERLDLGSNEFTEVPEVLEQLTGIRELWMDGNKLTFLPGMIGALKQLCYLDVSKNNLELVEEKISGCENLQDLLLSNNALTQLPGSIGSLKRLTTLKVDDNQLMYLPDTIGRLTTLDELDCSFNEIEALPSTIGQCVNLWTFAADHNLLTQMPPEMGSLKNVTVLFLHSNKLETLPEEMGDMQKLKVINLSDNKLKNLPYSFTKLNQMTAMWLSENQSKPLIPLQKEEDPETRKTVLTNYMLPQQTRAEDYVPNSDSESFNPSLWEEQRKQRAQVAFECDEDKDERETPPREGNLKRYPTPYPDELKNMVKTAQSVAHRLKEDESGDEAGKETRAKELSSEEEEMKIAEMRPPLIEISINQPKVVALSKDKKGKVILALLSHFNLENGNRIQKTQSGENFNGRTDQVPLRYESTRTVSTGVTALSDMSLSRSTEELSPEKKYPPAPVVKSQSIANMDGGGMKLYSIEGEGPPYEVACAARTSVSGAQGQSIVRSKSASLLNDQPLQIYPGSSASSSDLLSNSKPLISSARYPTGPPPQYNIQYASSTVPKDNLWSQRTPVPPEQPYLPPQHSLANTNYSNRNNAPPYPQPQQRGPPKTPDMWAKERMLPPVGQRGTLQRQGSGSSGSPMCMPDPRRMPGMEGEYMTYRDIHAAGRGPLQMSQALHRPLSARTYSMDGPNAPRPQSARPPPHELPERTMSVSDFNYQHASPSKRPSMRVKSEHSLLDGPVSGGGRVPADWRDQVMRHIEAKKMEKVWPFLQIVNAKTSIAVAHTWRYGFVPLMNGQMCPPVRAPMSCAQPPMARHPSREQLIDYLMLKVSQQPPGPPRCDTCVCLQLHVKIEKNPELGFSISGGVGGRGNPFRPDDNGIFVTRVQSEGSASKLLQPGDKIIQVISTPQCHSYCCKIPVIL</sequence>
<dbReference type="SMART" id="SM00365">
    <property type="entry name" value="LRR_SD22"/>
    <property type="match status" value="6"/>
</dbReference>
<dbReference type="FunFam" id="3.80.10.10:FF:001974">
    <property type="entry name" value="Erbb2-interacting protein"/>
    <property type="match status" value="1"/>
</dbReference>
<dbReference type="InterPro" id="IPR001611">
    <property type="entry name" value="Leu-rich_rpt"/>
</dbReference>
<dbReference type="InterPro" id="IPR003591">
    <property type="entry name" value="Leu-rich_rpt_typical-subtyp"/>
</dbReference>
<organism evidence="5 6">
    <name type="scientific">Sinocyclocheilus rhinocerous</name>
    <dbReference type="NCBI Taxonomy" id="307959"/>
    <lineage>
        <taxon>Eukaryota</taxon>
        <taxon>Metazoa</taxon>
        <taxon>Chordata</taxon>
        <taxon>Craniata</taxon>
        <taxon>Vertebrata</taxon>
        <taxon>Euteleostomi</taxon>
        <taxon>Actinopterygii</taxon>
        <taxon>Neopterygii</taxon>
        <taxon>Teleostei</taxon>
        <taxon>Ostariophysi</taxon>
        <taxon>Cypriniformes</taxon>
        <taxon>Cyprinidae</taxon>
        <taxon>Cyprininae</taxon>
        <taxon>Sinocyclocheilus</taxon>
    </lineage>
</organism>
<dbReference type="SUPFAM" id="SSF52047">
    <property type="entry name" value="RNI-like"/>
    <property type="match status" value="1"/>
</dbReference>
<dbReference type="FunFam" id="3.80.10.10:FF:000411">
    <property type="entry name" value="Leucine-rich repeat-containing protein 7"/>
    <property type="match status" value="1"/>
</dbReference>
<reference evidence="5" key="2">
    <citation type="submission" date="2025-09" db="UniProtKB">
        <authorList>
            <consortium name="Ensembl"/>
        </authorList>
    </citation>
    <scope>IDENTIFICATION</scope>
</reference>
<evidence type="ECO:0000256" key="3">
    <source>
        <dbReference type="SAM" id="MobiDB-lite"/>
    </source>
</evidence>
<dbReference type="GO" id="GO:0045211">
    <property type="term" value="C:postsynaptic membrane"/>
    <property type="evidence" value="ECO:0007669"/>
    <property type="project" value="TreeGrafter"/>
</dbReference>
<evidence type="ECO:0000259" key="4">
    <source>
        <dbReference type="PROSITE" id="PS50106"/>
    </source>
</evidence>
<dbReference type="PANTHER" id="PTHR23119:SF46">
    <property type="entry name" value="ERBB2 INTERACTING PROTEIN"/>
    <property type="match status" value="1"/>
</dbReference>
<dbReference type="GO" id="GO:0005912">
    <property type="term" value="C:adherens junction"/>
    <property type="evidence" value="ECO:0007669"/>
    <property type="project" value="TreeGrafter"/>
</dbReference>
<dbReference type="GO" id="GO:0045197">
    <property type="term" value="P:establishment or maintenance of epithelial cell apical/basal polarity"/>
    <property type="evidence" value="ECO:0007669"/>
    <property type="project" value="TreeGrafter"/>
</dbReference>
<dbReference type="Ensembl" id="ENSSRHT00000017723.1">
    <property type="protein sequence ID" value="ENSSRHP00000017166.1"/>
    <property type="gene ID" value="ENSSRHG00000007314.1"/>
</dbReference>
<dbReference type="FunFam" id="3.80.10.10:FF:000022">
    <property type="entry name" value="Erbin isoform 7"/>
    <property type="match status" value="1"/>
</dbReference>
<feature type="region of interest" description="Disordered" evidence="3">
    <location>
        <begin position="460"/>
        <end position="488"/>
    </location>
</feature>
<name>A0A673GUL5_9TELE</name>
<dbReference type="PROSITE" id="PS51450">
    <property type="entry name" value="LRR"/>
    <property type="match status" value="4"/>
</dbReference>
<keyword evidence="6" id="KW-1185">Reference proteome</keyword>
<dbReference type="Pfam" id="PF13855">
    <property type="entry name" value="LRR_8"/>
    <property type="match status" value="2"/>
</dbReference>
<feature type="compositionally biased region" description="Polar residues" evidence="3">
    <location>
        <begin position="755"/>
        <end position="766"/>
    </location>
</feature>
<dbReference type="PANTHER" id="PTHR23119">
    <property type="entry name" value="DISCS LARGE"/>
    <property type="match status" value="1"/>
</dbReference>
<evidence type="ECO:0000256" key="2">
    <source>
        <dbReference type="ARBA" id="ARBA00022737"/>
    </source>
</evidence>